<dbReference type="Proteomes" id="UP001203297">
    <property type="component" value="Unassembled WGS sequence"/>
</dbReference>
<sequence length="64" mass="7226">MLMGSAGQQSRVLRTGVPYVQKSRKSRRRGDAKITHRHLLHTCTSLCHSHVSIVKPYGKAKSRQ</sequence>
<protein>
    <submittedName>
        <fullName evidence="1">Uncharacterized protein</fullName>
    </submittedName>
</protein>
<proteinExistence type="predicted"/>
<name>A0AAD4LZH3_9AGAM</name>
<gene>
    <name evidence="1" type="ORF">B0F90DRAFT_1750815</name>
</gene>
<evidence type="ECO:0000313" key="1">
    <source>
        <dbReference type="EMBL" id="KAI0295423.1"/>
    </source>
</evidence>
<dbReference type="AlphaFoldDB" id="A0AAD4LZH3"/>
<reference evidence="1" key="1">
    <citation type="journal article" date="2022" name="New Phytol.">
        <title>Evolutionary transition to the ectomycorrhizal habit in the genomes of a hyperdiverse lineage of mushroom-forming fungi.</title>
        <authorList>
            <person name="Looney B."/>
            <person name="Miyauchi S."/>
            <person name="Morin E."/>
            <person name="Drula E."/>
            <person name="Courty P.E."/>
            <person name="Kohler A."/>
            <person name="Kuo A."/>
            <person name="LaButti K."/>
            <person name="Pangilinan J."/>
            <person name="Lipzen A."/>
            <person name="Riley R."/>
            <person name="Andreopoulos W."/>
            <person name="He G."/>
            <person name="Johnson J."/>
            <person name="Nolan M."/>
            <person name="Tritt A."/>
            <person name="Barry K.W."/>
            <person name="Grigoriev I.V."/>
            <person name="Nagy L.G."/>
            <person name="Hibbett D."/>
            <person name="Henrissat B."/>
            <person name="Matheny P.B."/>
            <person name="Labbe J."/>
            <person name="Martin F.M."/>
        </authorList>
    </citation>
    <scope>NUCLEOTIDE SEQUENCE</scope>
    <source>
        <strain evidence="1">BPL690</strain>
    </source>
</reference>
<accession>A0AAD4LZH3</accession>
<keyword evidence="2" id="KW-1185">Reference proteome</keyword>
<dbReference type="EMBL" id="WTXG01000058">
    <property type="protein sequence ID" value="KAI0295423.1"/>
    <property type="molecule type" value="Genomic_DNA"/>
</dbReference>
<comment type="caution">
    <text evidence="1">The sequence shown here is derived from an EMBL/GenBank/DDBJ whole genome shotgun (WGS) entry which is preliminary data.</text>
</comment>
<organism evidence="1 2">
    <name type="scientific">Multifurca ochricompacta</name>
    <dbReference type="NCBI Taxonomy" id="376703"/>
    <lineage>
        <taxon>Eukaryota</taxon>
        <taxon>Fungi</taxon>
        <taxon>Dikarya</taxon>
        <taxon>Basidiomycota</taxon>
        <taxon>Agaricomycotina</taxon>
        <taxon>Agaricomycetes</taxon>
        <taxon>Russulales</taxon>
        <taxon>Russulaceae</taxon>
        <taxon>Multifurca</taxon>
    </lineage>
</organism>
<evidence type="ECO:0000313" key="2">
    <source>
        <dbReference type="Proteomes" id="UP001203297"/>
    </source>
</evidence>